<name>A0ABR5ARI4_BACBA</name>
<comment type="caution">
    <text evidence="2">The sequence shown here is derived from an EMBL/GenBank/DDBJ whole genome shotgun (WGS) entry which is preliminary data.</text>
</comment>
<feature type="transmembrane region" description="Helical" evidence="1">
    <location>
        <begin position="63"/>
        <end position="87"/>
    </location>
</feature>
<reference evidence="2 3" key="1">
    <citation type="submission" date="2015-01" db="EMBL/GenBank/DDBJ databases">
        <title>Genome Assembly of Bacillus badius MTCC 1458.</title>
        <authorList>
            <person name="Verma A."/>
            <person name="Khatri I."/>
            <person name="Mual P."/>
            <person name="Subramanian S."/>
            <person name="Krishnamurthi S."/>
        </authorList>
    </citation>
    <scope>NUCLEOTIDE SEQUENCE [LARGE SCALE GENOMIC DNA]</scope>
    <source>
        <strain evidence="2 3">MTCC 1458</strain>
    </source>
</reference>
<gene>
    <name evidence="2" type="ORF">SD77_1537</name>
</gene>
<dbReference type="PANTHER" id="PTHR39177:SF1">
    <property type="entry name" value="ABC TRANSPORTER PERMEASE YTRC-RELATED"/>
    <property type="match status" value="1"/>
</dbReference>
<feature type="transmembrane region" description="Helical" evidence="1">
    <location>
        <begin position="153"/>
        <end position="173"/>
    </location>
</feature>
<keyword evidence="1" id="KW-1133">Transmembrane helix</keyword>
<protein>
    <recommendedName>
        <fullName evidence="4">Multidrug ABC transporter permease</fullName>
    </recommendedName>
</protein>
<evidence type="ECO:0000313" key="3">
    <source>
        <dbReference type="Proteomes" id="UP000031982"/>
    </source>
</evidence>
<dbReference type="PANTHER" id="PTHR39177">
    <property type="entry name" value="ABC TRANSPORTER PERMEASE YTRC-RELATED"/>
    <property type="match status" value="1"/>
</dbReference>
<dbReference type="Proteomes" id="UP000031982">
    <property type="component" value="Unassembled WGS sequence"/>
</dbReference>
<sequence length="657" mass="74155">MKSGILSFNKGLFQQHVRSVLWISIFFVLALLIILPLGMWMVFLNTETPEELLPAKGKNGLLHFFYGFQYVTFLVFPVITGLVLTSYMTKKGSSDFMNSLPFKRETLLTHVYAAGGAALTLPVVLNGIVMLLIRPFIKLPLYTISDVFSWMGLSLVIILLLFAVTVFVGLFIGSTLLQGVMAYGIFILPGALIMLVLSNARFFVNGLAADAYIENVFQEGIFLIRGSLIENKPFSGLELTLYIALIVVLVAVSYFVYKIRPAEAVDETIAFPFFRSLFIFSLTLMAMLTGGLYFAEFLDGAFGWTMFGCLIGAFAGYTIMQMIVQKTLRLAWPWKGFVLYIAALLVLLVPTVIFANIYEKKVPEENEVTSVYIGDHFFDNASYIPDSVAIDKAMTGELKERESIQQAISLHKQLVKKGKPSRQRGYPVGIKYKLKDGSQVQRHYYVESKQLAGITEEIRNNPEFKRKSNPLFTISRPEKISYLTVVETQATRQLRVTEQKEMMDLLQMMKNDALNETSPQFKEYDFSYVGEVQVWFTDGEMLSVPIYLGQEQTVNYIRQKVKGGSSFASAEQVLEAYILTTDTEERRQQFIDYMNENSFVDQASPLGDFPVPAQQVKDPAQLKKLLDPANLSDEDSSKKLLVRWRGNKEVSAVGIRE</sequence>
<dbReference type="InterPro" id="IPR053046">
    <property type="entry name" value="ABC-5_transporter"/>
</dbReference>
<feature type="transmembrane region" description="Helical" evidence="1">
    <location>
        <begin position="107"/>
        <end position="133"/>
    </location>
</feature>
<organism evidence="2 3">
    <name type="scientific">Bacillus badius</name>
    <dbReference type="NCBI Taxonomy" id="1455"/>
    <lineage>
        <taxon>Bacteria</taxon>
        <taxon>Bacillati</taxon>
        <taxon>Bacillota</taxon>
        <taxon>Bacilli</taxon>
        <taxon>Bacillales</taxon>
        <taxon>Bacillaceae</taxon>
        <taxon>Pseudobacillus</taxon>
    </lineage>
</organism>
<dbReference type="EMBL" id="JXLP01000015">
    <property type="protein sequence ID" value="KIL77294.1"/>
    <property type="molecule type" value="Genomic_DNA"/>
</dbReference>
<keyword evidence="1" id="KW-0812">Transmembrane</keyword>
<accession>A0ABR5ARI4</accession>
<feature type="transmembrane region" description="Helical" evidence="1">
    <location>
        <begin position="301"/>
        <end position="324"/>
    </location>
</feature>
<evidence type="ECO:0000313" key="2">
    <source>
        <dbReference type="EMBL" id="KIL77294.1"/>
    </source>
</evidence>
<feature type="transmembrane region" description="Helical" evidence="1">
    <location>
        <begin position="269"/>
        <end position="295"/>
    </location>
</feature>
<evidence type="ECO:0000256" key="1">
    <source>
        <dbReference type="SAM" id="Phobius"/>
    </source>
</evidence>
<feature type="transmembrane region" description="Helical" evidence="1">
    <location>
        <begin position="239"/>
        <end position="257"/>
    </location>
</feature>
<keyword evidence="3" id="KW-1185">Reference proteome</keyword>
<proteinExistence type="predicted"/>
<feature type="transmembrane region" description="Helical" evidence="1">
    <location>
        <begin position="180"/>
        <end position="197"/>
    </location>
</feature>
<dbReference type="RefSeq" id="WP_041114192.1">
    <property type="nucleotide sequence ID" value="NZ_JARTHD010000050.1"/>
</dbReference>
<feature type="transmembrane region" description="Helical" evidence="1">
    <location>
        <begin position="20"/>
        <end position="43"/>
    </location>
</feature>
<keyword evidence="1" id="KW-0472">Membrane</keyword>
<feature type="transmembrane region" description="Helical" evidence="1">
    <location>
        <begin position="336"/>
        <end position="358"/>
    </location>
</feature>
<evidence type="ECO:0008006" key="4">
    <source>
        <dbReference type="Google" id="ProtNLM"/>
    </source>
</evidence>